<dbReference type="SUPFAM" id="SSF46774">
    <property type="entry name" value="ARID-like"/>
    <property type="match status" value="1"/>
</dbReference>
<comment type="similarity">
    <text evidence="5">Belongs to the small heat shock protein (HSP20) family.</text>
</comment>
<evidence type="ECO:0000256" key="3">
    <source>
        <dbReference type="ARBA" id="ARBA00023163"/>
    </source>
</evidence>
<feature type="compositionally biased region" description="Basic and acidic residues" evidence="6">
    <location>
        <begin position="307"/>
        <end position="325"/>
    </location>
</feature>
<feature type="compositionally biased region" description="Basic and acidic residues" evidence="6">
    <location>
        <begin position="1"/>
        <end position="16"/>
    </location>
</feature>
<keyword evidence="4" id="KW-0539">Nucleus</keyword>
<evidence type="ECO:0000256" key="1">
    <source>
        <dbReference type="ARBA" id="ARBA00023015"/>
    </source>
</evidence>
<proteinExistence type="inferred from homology"/>
<feature type="compositionally biased region" description="Acidic residues" evidence="6">
    <location>
        <begin position="371"/>
        <end position="389"/>
    </location>
</feature>
<accession>A0AAW2VV74</accession>
<dbReference type="Pfam" id="PF01388">
    <property type="entry name" value="ARID"/>
    <property type="match status" value="1"/>
</dbReference>
<evidence type="ECO:0000313" key="8">
    <source>
        <dbReference type="EMBL" id="KAL0432816.1"/>
    </source>
</evidence>
<dbReference type="InterPro" id="IPR045147">
    <property type="entry name" value="ARI3A/B/C"/>
</dbReference>
<dbReference type="InterPro" id="IPR036431">
    <property type="entry name" value="ARID_dom_sf"/>
</dbReference>
<feature type="compositionally biased region" description="Basic and acidic residues" evidence="6">
    <location>
        <begin position="335"/>
        <end position="353"/>
    </location>
</feature>
<dbReference type="InterPro" id="IPR002068">
    <property type="entry name" value="A-crystallin/Hsp20_dom"/>
</dbReference>
<dbReference type="PROSITE" id="PS01031">
    <property type="entry name" value="SHSP"/>
    <property type="match status" value="1"/>
</dbReference>
<feature type="compositionally biased region" description="Basic and acidic residues" evidence="6">
    <location>
        <begin position="25"/>
        <end position="42"/>
    </location>
</feature>
<dbReference type="Gene3D" id="2.60.40.790">
    <property type="match status" value="1"/>
</dbReference>
<dbReference type="InterPro" id="IPR001606">
    <property type="entry name" value="ARID_dom"/>
</dbReference>
<feature type="compositionally biased region" description="Polar residues" evidence="6">
    <location>
        <begin position="270"/>
        <end position="279"/>
    </location>
</feature>
<feature type="compositionally biased region" description="Basic and acidic residues" evidence="6">
    <location>
        <begin position="162"/>
        <end position="187"/>
    </location>
</feature>
<keyword evidence="1" id="KW-0805">Transcription regulation</keyword>
<evidence type="ECO:0000256" key="2">
    <source>
        <dbReference type="ARBA" id="ARBA00023125"/>
    </source>
</evidence>
<dbReference type="PANTHER" id="PTHR15348:SF17">
    <property type="entry name" value="AT-RICH INTERACTIVE DOMAIN-CONTAINING PROTEIN 5"/>
    <property type="match status" value="1"/>
</dbReference>
<feature type="compositionally biased region" description="Basic and acidic residues" evidence="6">
    <location>
        <begin position="73"/>
        <end position="88"/>
    </location>
</feature>
<feature type="compositionally biased region" description="Basic and acidic residues" evidence="6">
    <location>
        <begin position="251"/>
        <end position="269"/>
    </location>
</feature>
<feature type="compositionally biased region" description="Basic and acidic residues" evidence="6">
    <location>
        <begin position="667"/>
        <end position="681"/>
    </location>
</feature>
<dbReference type="InterPro" id="IPR008978">
    <property type="entry name" value="HSP20-like_chaperone"/>
</dbReference>
<dbReference type="SMART" id="SM00501">
    <property type="entry name" value="BRIGHT"/>
    <property type="match status" value="1"/>
</dbReference>
<dbReference type="GO" id="GO:0005634">
    <property type="term" value="C:nucleus"/>
    <property type="evidence" value="ECO:0007669"/>
    <property type="project" value="TreeGrafter"/>
</dbReference>
<feature type="compositionally biased region" description="Basic and acidic residues" evidence="6">
    <location>
        <begin position="390"/>
        <end position="407"/>
    </location>
</feature>
<reference evidence="8" key="2">
    <citation type="journal article" date="2024" name="Plant">
        <title>Genomic evolution and insights into agronomic trait innovations of Sesamum species.</title>
        <authorList>
            <person name="Miao H."/>
            <person name="Wang L."/>
            <person name="Qu L."/>
            <person name="Liu H."/>
            <person name="Sun Y."/>
            <person name="Le M."/>
            <person name="Wang Q."/>
            <person name="Wei S."/>
            <person name="Zheng Y."/>
            <person name="Lin W."/>
            <person name="Duan Y."/>
            <person name="Cao H."/>
            <person name="Xiong S."/>
            <person name="Wang X."/>
            <person name="Wei L."/>
            <person name="Li C."/>
            <person name="Ma Q."/>
            <person name="Ju M."/>
            <person name="Zhao R."/>
            <person name="Li G."/>
            <person name="Mu C."/>
            <person name="Tian Q."/>
            <person name="Mei H."/>
            <person name="Zhang T."/>
            <person name="Gao T."/>
            <person name="Zhang H."/>
        </authorList>
    </citation>
    <scope>NUCLEOTIDE SEQUENCE</scope>
    <source>
        <strain evidence="8">KEN1</strain>
    </source>
</reference>
<dbReference type="PANTHER" id="PTHR15348">
    <property type="entry name" value="AT-RICH INTERACTIVE DOMAIN-CONTAINING PROTEIN ARID DOMAIN- CONTAINING PROTEIN DEAD RINGER PROTEIN B-CELL REGULATOR OF IGH TRANSCRIPTION BRIGHT"/>
    <property type="match status" value="1"/>
</dbReference>
<dbReference type="FunFam" id="2.60.40.790:FF:000014">
    <property type="entry name" value="AT-rich interactive domain-containing protein 3"/>
    <property type="match status" value="1"/>
</dbReference>
<organism evidence="8">
    <name type="scientific">Sesamum latifolium</name>
    <dbReference type="NCBI Taxonomy" id="2727402"/>
    <lineage>
        <taxon>Eukaryota</taxon>
        <taxon>Viridiplantae</taxon>
        <taxon>Streptophyta</taxon>
        <taxon>Embryophyta</taxon>
        <taxon>Tracheophyta</taxon>
        <taxon>Spermatophyta</taxon>
        <taxon>Magnoliopsida</taxon>
        <taxon>eudicotyledons</taxon>
        <taxon>Gunneridae</taxon>
        <taxon>Pentapetalae</taxon>
        <taxon>asterids</taxon>
        <taxon>lamiids</taxon>
        <taxon>Lamiales</taxon>
        <taxon>Pedaliaceae</taxon>
        <taxon>Sesamum</taxon>
    </lineage>
</organism>
<comment type="caution">
    <text evidence="8">The sequence shown here is derived from an EMBL/GenBank/DDBJ whole genome shotgun (WGS) entry which is preliminary data.</text>
</comment>
<keyword evidence="2" id="KW-0238">DNA-binding</keyword>
<dbReference type="GO" id="GO:0006357">
    <property type="term" value="P:regulation of transcription by RNA polymerase II"/>
    <property type="evidence" value="ECO:0007669"/>
    <property type="project" value="InterPro"/>
</dbReference>
<feature type="domain" description="SHSP" evidence="7">
    <location>
        <begin position="688"/>
        <end position="791"/>
    </location>
</feature>
<dbReference type="EMBL" id="JACGWN010000009">
    <property type="protein sequence ID" value="KAL0432816.1"/>
    <property type="molecule type" value="Genomic_DNA"/>
</dbReference>
<dbReference type="CDD" id="cd16100">
    <property type="entry name" value="ARID"/>
    <property type="match status" value="1"/>
</dbReference>
<feature type="region of interest" description="Disordered" evidence="6">
    <location>
        <begin position="658"/>
        <end position="681"/>
    </location>
</feature>
<feature type="region of interest" description="Disordered" evidence="6">
    <location>
        <begin position="1"/>
        <end position="187"/>
    </location>
</feature>
<keyword evidence="3" id="KW-0804">Transcription</keyword>
<evidence type="ECO:0000256" key="5">
    <source>
        <dbReference type="PROSITE-ProRule" id="PRU00285"/>
    </source>
</evidence>
<sequence length="791" mass="86597">MSKSDVEMEDAEKLSHDSGNNIQESESKATDAEVENEGEKLHCAAAVTGDENKREDCGEDINKSRNEDDDETDIKTEVKDKTDAKSEASDPMIAEGSVCEQINSKSENEELINTGAEDEEQTAARSAVEEQTDAKNEAVEQNATTVGLKEEKSTENGMEGEDNVKNVEEKPNEHVAAEKPKEIGKDADYVEHDLGVQKTMENTDAVNDPRVNRQLQTELSANDDGKTMENSDTVNDPGENKQLQTGLSANDDGKSMENTDAVKDPRENKQLQTGLSANNDGKMMENTDAVNNPRENKQLQAGLSANDDGKMMENTDAVNDPRENKQLQAGLSANDDGKMMENTDAVNDPKENKQLQAGLSANEAPQRQNAELDEVVQGEDEEMEDAATLEEDKTVKDDPKEMGEETGHASGKADGNAETVETAAKTDGELANQHEAATPQSLVRYSPTKAGDHSGETVKSVFTQATLPLTGEDDDGTPEDQAAFMKELESFYRQKAMDFKPPKFYGQPLNCLKLWRAVIRLGGYDRDLYNSFLDIPHFLREGDSSGLTLCAVTVIWFSSSAAVWYNPAETLAKFACFWHKTQSGELQLPVATLPEASGVDCEANCYQGSGSGRARRDAAARAMQGWHAQRLFGNGEVGEPIVKDKNLNSTTKREKNLKSIGSLKQKRPNEADHSNKAARTETSKQLVASVVDVGPPADWVKINVRQTKDCFEVYALVPGLLREEVRVQSDPAGRVVITGQPEQVDNPWGITAFKKVVNLPARIDPLQTSAVVSLHGRLFVRVPLEQSISRF</sequence>
<dbReference type="Gene3D" id="1.10.150.60">
    <property type="entry name" value="ARID DNA-binding domain"/>
    <property type="match status" value="1"/>
</dbReference>
<dbReference type="CDD" id="cd00298">
    <property type="entry name" value="ACD_sHsps_p23-like"/>
    <property type="match status" value="1"/>
</dbReference>
<feature type="compositionally biased region" description="Basic and acidic residues" evidence="6">
    <location>
        <begin position="50"/>
        <end position="66"/>
    </location>
</feature>
<reference evidence="8" key="1">
    <citation type="submission" date="2020-06" db="EMBL/GenBank/DDBJ databases">
        <authorList>
            <person name="Li T."/>
            <person name="Hu X."/>
            <person name="Zhang T."/>
            <person name="Song X."/>
            <person name="Zhang H."/>
            <person name="Dai N."/>
            <person name="Sheng W."/>
            <person name="Hou X."/>
            <person name="Wei L."/>
        </authorList>
    </citation>
    <scope>NUCLEOTIDE SEQUENCE</scope>
    <source>
        <strain evidence="8">KEN1</strain>
        <tissue evidence="8">Leaf</tissue>
    </source>
</reference>
<gene>
    <name evidence="8" type="ORF">Slati_2615900</name>
</gene>
<evidence type="ECO:0000256" key="4">
    <source>
        <dbReference type="ARBA" id="ARBA00023242"/>
    </source>
</evidence>
<dbReference type="SUPFAM" id="SSF49764">
    <property type="entry name" value="HSP20-like chaperones"/>
    <property type="match status" value="1"/>
</dbReference>
<feature type="region of interest" description="Disordered" evidence="6">
    <location>
        <begin position="199"/>
        <end position="458"/>
    </location>
</feature>
<evidence type="ECO:0000256" key="6">
    <source>
        <dbReference type="SAM" id="MobiDB-lite"/>
    </source>
</evidence>
<dbReference type="AlphaFoldDB" id="A0AAW2VV74"/>
<evidence type="ECO:0000259" key="7">
    <source>
        <dbReference type="PROSITE" id="PS01031"/>
    </source>
</evidence>
<name>A0AAW2VV74_9LAMI</name>
<feature type="compositionally biased region" description="Polar residues" evidence="6">
    <location>
        <begin position="354"/>
        <end position="369"/>
    </location>
</feature>
<dbReference type="GO" id="GO:0003677">
    <property type="term" value="F:DNA binding"/>
    <property type="evidence" value="ECO:0007669"/>
    <property type="project" value="UniProtKB-KW"/>
</dbReference>
<protein>
    <submittedName>
        <fullName evidence="8">AT-rich interactive domain-containing protein 5</fullName>
    </submittedName>
</protein>